<protein>
    <recommendedName>
        <fullName evidence="4 7">dTDP-4-dehydrorhamnose 3,5-epimerase</fullName>
        <ecNumber evidence="3 7">5.1.3.13</ecNumber>
    </recommendedName>
    <alternativeName>
        <fullName evidence="7">Thymidine diphospho-4-keto-rhamnose 3,5-epimerase</fullName>
    </alternativeName>
</protein>
<comment type="function">
    <text evidence="2 7">Catalyzes the epimerization of the C3' and C5'positions of dTDP-6-deoxy-D-xylo-4-hexulose, forming dTDP-6-deoxy-L-lyxo-4-hexulose.</text>
</comment>
<dbReference type="UniPathway" id="UPA00124"/>
<dbReference type="EC" id="5.1.3.13" evidence="3 7"/>
<dbReference type="GO" id="GO:0005829">
    <property type="term" value="C:cytosol"/>
    <property type="evidence" value="ECO:0007669"/>
    <property type="project" value="TreeGrafter"/>
</dbReference>
<feature type="site" description="Participates in a stacking interaction with the thymidine ring of dTDP-4-oxo-6-deoxyglucose" evidence="6">
    <location>
        <position position="138"/>
    </location>
</feature>
<comment type="subunit">
    <text evidence="7">Homodimer.</text>
</comment>
<dbReference type="InterPro" id="IPR000888">
    <property type="entry name" value="RmlC-like"/>
</dbReference>
<feature type="active site" description="Proton acceptor" evidence="5">
    <location>
        <position position="62"/>
    </location>
</feature>
<evidence type="ECO:0000313" key="8">
    <source>
        <dbReference type="EMBL" id="PEH87255.1"/>
    </source>
</evidence>
<dbReference type="AlphaFoldDB" id="A0A2A7UPK6"/>
<dbReference type="Gene3D" id="2.60.120.10">
    <property type="entry name" value="Jelly Rolls"/>
    <property type="match status" value="1"/>
</dbReference>
<name>A0A2A7UPK6_COMTR</name>
<dbReference type="GO" id="GO:0000271">
    <property type="term" value="P:polysaccharide biosynthetic process"/>
    <property type="evidence" value="ECO:0007669"/>
    <property type="project" value="TreeGrafter"/>
</dbReference>
<proteinExistence type="inferred from homology"/>
<evidence type="ECO:0000256" key="3">
    <source>
        <dbReference type="ARBA" id="ARBA00012098"/>
    </source>
</evidence>
<evidence type="ECO:0000256" key="4">
    <source>
        <dbReference type="ARBA" id="ARBA00019595"/>
    </source>
</evidence>
<dbReference type="PANTHER" id="PTHR21047">
    <property type="entry name" value="DTDP-6-DEOXY-D-GLUCOSE-3,5 EPIMERASE"/>
    <property type="match status" value="1"/>
</dbReference>
<comment type="caution">
    <text evidence="8">The sequence shown here is derived from an EMBL/GenBank/DDBJ whole genome shotgun (WGS) entry which is preliminary data.</text>
</comment>
<reference evidence="9" key="1">
    <citation type="submission" date="2017-09" db="EMBL/GenBank/DDBJ databases">
        <title>FDA dAtabase for Regulatory Grade micrObial Sequences (FDA-ARGOS): Supporting development and validation of Infectious Disease Dx tests.</title>
        <authorList>
            <person name="Minogue T."/>
            <person name="Wolcott M."/>
            <person name="Wasieloski L."/>
            <person name="Aguilar W."/>
            <person name="Moore D."/>
            <person name="Tallon L."/>
            <person name="Sadzewicz L."/>
            <person name="Ott S."/>
            <person name="Zhao X."/>
            <person name="Nagaraj S."/>
            <person name="Vavikolanu K."/>
            <person name="Aluvathingal J."/>
            <person name="Nadendla S."/>
            <person name="Sichtig H."/>
        </authorList>
    </citation>
    <scope>NUCLEOTIDE SEQUENCE [LARGE SCALE GENOMIC DNA]</scope>
    <source>
        <strain evidence="9">FDAARGOS_394</strain>
    </source>
</reference>
<sequence length="184" mass="20697">MKATPTAIPDVMVVEPKVFGDARGFFYESFNQQAFNAATGTNFEFVQDNHSRSRKGVLRGLHYQLPPHAQGKLVRVVRGAVWDVAVDIRQGSATFGKWVAEELTEYSHKQFWIPPGFAHGFVVLSESADFLYKTTDYYAPESDRGVAWNDPQIGIAWPDLGMDWLLSEKDLKQPLLQDADTFIG</sequence>
<dbReference type="InterPro" id="IPR011051">
    <property type="entry name" value="RmlC_Cupin_sf"/>
</dbReference>
<evidence type="ECO:0000256" key="5">
    <source>
        <dbReference type="PIRSR" id="PIRSR600888-1"/>
    </source>
</evidence>
<evidence type="ECO:0000256" key="2">
    <source>
        <dbReference type="ARBA" id="ARBA00001997"/>
    </source>
</evidence>
<dbReference type="CDD" id="cd00438">
    <property type="entry name" value="cupin_RmlC"/>
    <property type="match status" value="1"/>
</dbReference>
<gene>
    <name evidence="8" type="primary">rfbC</name>
    <name evidence="8" type="ORF">CRM82_00275</name>
</gene>
<feature type="active site" description="Proton donor" evidence="5">
    <location>
        <position position="132"/>
    </location>
</feature>
<dbReference type="Pfam" id="PF00908">
    <property type="entry name" value="dTDP_sugar_isom"/>
    <property type="match status" value="1"/>
</dbReference>
<dbReference type="GeneID" id="80803170"/>
<comment type="pathway">
    <text evidence="7">Carbohydrate biosynthesis; dTDP-L-rhamnose biosynthesis.</text>
</comment>
<dbReference type="GO" id="GO:0008830">
    <property type="term" value="F:dTDP-4-dehydrorhamnose 3,5-epimerase activity"/>
    <property type="evidence" value="ECO:0007669"/>
    <property type="project" value="UniProtKB-UniRule"/>
</dbReference>
<dbReference type="OrthoDB" id="9800680at2"/>
<comment type="similarity">
    <text evidence="7">Belongs to the dTDP-4-dehydrorhamnose 3,5-epimerase family.</text>
</comment>
<evidence type="ECO:0000313" key="9">
    <source>
        <dbReference type="Proteomes" id="UP000220246"/>
    </source>
</evidence>
<dbReference type="STRING" id="1219032.GCA_001515545_03607"/>
<dbReference type="Proteomes" id="UP000220246">
    <property type="component" value="Unassembled WGS sequence"/>
</dbReference>
<accession>A0A2A7UPK6</accession>
<evidence type="ECO:0000256" key="1">
    <source>
        <dbReference type="ARBA" id="ARBA00001298"/>
    </source>
</evidence>
<dbReference type="RefSeq" id="WP_066540968.1">
    <property type="nucleotide sequence ID" value="NZ_DALZSI010000005.1"/>
</dbReference>
<keyword evidence="9" id="KW-1185">Reference proteome</keyword>
<comment type="catalytic activity">
    <reaction evidence="1 7">
        <text>dTDP-4-dehydro-6-deoxy-alpha-D-glucose = dTDP-4-dehydro-beta-L-rhamnose</text>
        <dbReference type="Rhea" id="RHEA:16969"/>
        <dbReference type="ChEBI" id="CHEBI:57649"/>
        <dbReference type="ChEBI" id="CHEBI:62830"/>
        <dbReference type="EC" id="5.1.3.13"/>
    </reaction>
</comment>
<dbReference type="GO" id="GO:0019305">
    <property type="term" value="P:dTDP-rhamnose biosynthetic process"/>
    <property type="evidence" value="ECO:0007669"/>
    <property type="project" value="UniProtKB-UniRule"/>
</dbReference>
<dbReference type="EMBL" id="PDEA01000001">
    <property type="protein sequence ID" value="PEH87255.1"/>
    <property type="molecule type" value="Genomic_DNA"/>
</dbReference>
<evidence type="ECO:0000256" key="6">
    <source>
        <dbReference type="PIRSR" id="PIRSR600888-3"/>
    </source>
</evidence>
<dbReference type="InterPro" id="IPR014710">
    <property type="entry name" value="RmlC-like_jellyroll"/>
</dbReference>
<dbReference type="NCBIfam" id="TIGR01221">
    <property type="entry name" value="rmlC"/>
    <property type="match status" value="1"/>
</dbReference>
<dbReference type="PANTHER" id="PTHR21047:SF2">
    <property type="entry name" value="THYMIDINE DIPHOSPHO-4-KETO-RHAMNOSE 3,5-EPIMERASE"/>
    <property type="match status" value="1"/>
</dbReference>
<dbReference type="SUPFAM" id="SSF51182">
    <property type="entry name" value="RmlC-like cupins"/>
    <property type="match status" value="1"/>
</dbReference>
<organism evidence="8 9">
    <name type="scientific">Comamonas terrigena</name>
    <dbReference type="NCBI Taxonomy" id="32013"/>
    <lineage>
        <taxon>Bacteria</taxon>
        <taxon>Pseudomonadati</taxon>
        <taxon>Pseudomonadota</taxon>
        <taxon>Betaproteobacteria</taxon>
        <taxon>Burkholderiales</taxon>
        <taxon>Comamonadaceae</taxon>
        <taxon>Comamonas</taxon>
    </lineage>
</organism>
<evidence type="ECO:0000256" key="7">
    <source>
        <dbReference type="RuleBase" id="RU364069"/>
    </source>
</evidence>
<keyword evidence="7" id="KW-0413">Isomerase</keyword>